<feature type="transmembrane region" description="Helical" evidence="1">
    <location>
        <begin position="253"/>
        <end position="273"/>
    </location>
</feature>
<proteinExistence type="predicted"/>
<dbReference type="NCBIfam" id="NF038012">
    <property type="entry name" value="DMT_1"/>
    <property type="match status" value="1"/>
</dbReference>
<feature type="chain" id="PRO_5046862783" evidence="2">
    <location>
        <begin position="19"/>
        <end position="299"/>
    </location>
</feature>
<feature type="transmembrane region" description="Helical" evidence="1">
    <location>
        <begin position="46"/>
        <end position="67"/>
    </location>
</feature>
<keyword evidence="4" id="KW-1185">Reference proteome</keyword>
<name>A0ABT6HPU7_9ACTN</name>
<evidence type="ECO:0000256" key="2">
    <source>
        <dbReference type="SAM" id="SignalP"/>
    </source>
</evidence>
<keyword evidence="1" id="KW-0472">Membrane</keyword>
<keyword evidence="1" id="KW-0812">Transmembrane</keyword>
<feature type="transmembrane region" description="Helical" evidence="1">
    <location>
        <begin position="103"/>
        <end position="120"/>
    </location>
</feature>
<reference evidence="3 4" key="1">
    <citation type="submission" date="2023-04" db="EMBL/GenBank/DDBJ databases">
        <title>Streptomyces chengmaiensis sp. nov. isolated from the stem of mangrove plant in Hainan.</title>
        <authorList>
            <person name="Huang X."/>
            <person name="Zhou S."/>
            <person name="Chu X."/>
            <person name="Xie Y."/>
            <person name="Lin Y."/>
        </authorList>
    </citation>
    <scope>NUCLEOTIDE SEQUENCE [LARGE SCALE GENOMIC DNA]</scope>
    <source>
        <strain evidence="3 4">HNM0663</strain>
    </source>
</reference>
<organism evidence="3 4">
    <name type="scientific">Streptomyces chengmaiensis</name>
    <dbReference type="NCBI Taxonomy" id="3040919"/>
    <lineage>
        <taxon>Bacteria</taxon>
        <taxon>Bacillati</taxon>
        <taxon>Actinomycetota</taxon>
        <taxon>Actinomycetes</taxon>
        <taxon>Kitasatosporales</taxon>
        <taxon>Streptomycetaceae</taxon>
        <taxon>Streptomyces</taxon>
    </lineage>
</organism>
<dbReference type="PANTHER" id="PTHR40761">
    <property type="entry name" value="CONSERVED INTEGRAL MEMBRANE ALANINE VALINE AND LEUCINE RICH PROTEIN-RELATED"/>
    <property type="match status" value="1"/>
</dbReference>
<dbReference type="InterPro" id="IPR037185">
    <property type="entry name" value="EmrE-like"/>
</dbReference>
<feature type="transmembrane region" description="Helical" evidence="1">
    <location>
        <begin position="132"/>
        <end position="155"/>
    </location>
</feature>
<dbReference type="EMBL" id="JARWBG010000016">
    <property type="protein sequence ID" value="MDH2390258.1"/>
    <property type="molecule type" value="Genomic_DNA"/>
</dbReference>
<comment type="caution">
    <text evidence="3">The sequence shown here is derived from an EMBL/GenBank/DDBJ whole genome shotgun (WGS) entry which is preliminary data.</text>
</comment>
<keyword evidence="2" id="KW-0732">Signal</keyword>
<feature type="transmembrane region" description="Helical" evidence="1">
    <location>
        <begin position="191"/>
        <end position="213"/>
    </location>
</feature>
<dbReference type="SUPFAM" id="SSF103481">
    <property type="entry name" value="Multidrug resistance efflux transporter EmrE"/>
    <property type="match status" value="1"/>
</dbReference>
<dbReference type="PANTHER" id="PTHR40761:SF1">
    <property type="entry name" value="CONSERVED INTEGRAL MEMBRANE ALANINE VALINE AND LEUCINE RICH PROTEIN-RELATED"/>
    <property type="match status" value="1"/>
</dbReference>
<sequence>MWGAVVASLAAAACFALAGVLQQRAAARRPDEESLSPALVRHLVRQPMWLGGIGLAVLAYGFQALALAHAPLSLVQPLIVCELVFAIPLAARLARTRLGPREWAGTAAVTCGLAVALLAARPQGGSTEASPGGWLLTLGALGGLAATALAAGRAVTGPPKASLIALAAGVVMGGQSVLLDATVDRFDEGAAAVFASWQTYLLVAASLGGLLLIQSAFQAGPLAAGMPVIDAAEPAVAIAVGIGLFGESLRGGWAAGVAAGCGAVVTLAGIVALDTSPVLRALYGRQTAGRRKGVPSGAG</sequence>
<accession>A0ABT6HPU7</accession>
<dbReference type="Gene3D" id="1.10.3730.20">
    <property type="match status" value="1"/>
</dbReference>
<evidence type="ECO:0000256" key="1">
    <source>
        <dbReference type="SAM" id="Phobius"/>
    </source>
</evidence>
<feature type="transmembrane region" description="Helical" evidence="1">
    <location>
        <begin position="74"/>
        <end position="91"/>
    </location>
</feature>
<gene>
    <name evidence="3" type="ORF">QCN29_15950</name>
</gene>
<keyword evidence="1" id="KW-1133">Transmembrane helix</keyword>
<evidence type="ECO:0000313" key="3">
    <source>
        <dbReference type="EMBL" id="MDH2390258.1"/>
    </source>
</evidence>
<evidence type="ECO:0000313" key="4">
    <source>
        <dbReference type="Proteomes" id="UP001223144"/>
    </source>
</evidence>
<dbReference type="Proteomes" id="UP001223144">
    <property type="component" value="Unassembled WGS sequence"/>
</dbReference>
<protein>
    <submittedName>
        <fullName evidence="3">DMT family transporter</fullName>
    </submittedName>
</protein>
<dbReference type="RefSeq" id="WP_279928728.1">
    <property type="nucleotide sequence ID" value="NZ_JARWBG010000016.1"/>
</dbReference>
<feature type="transmembrane region" description="Helical" evidence="1">
    <location>
        <begin position="161"/>
        <end position="179"/>
    </location>
</feature>
<feature type="signal peptide" evidence="2">
    <location>
        <begin position="1"/>
        <end position="18"/>
    </location>
</feature>